<sequence length="303" mass="35104">MSGTTFLTEVGGQYEDNERLAVTSTSQSTLLLQKKKKMKEVQAELDRKKCEYETRMRACREKEDALAARQERIRDSVVKFEKFVSDNDGKHGRAVKKERDEAKARHQKEAEIVALKQQIQELTLQKVDYEGLLSKLRVYEQYLEEVVMGEQEEWHEANDLLMRHATLTATNADLKAMVRTQDDATESMRSQLASYTKEAEDRILIQTSNIGHEQKRMERLKNVSDKHEGVVQARKSKHIEARRVLGEAKMAIQNIFARCRKQQQPQGRNLTDVSRLDVIMRRLTDLQYVVTKGSEQSRAQARH</sequence>
<dbReference type="PANTHER" id="PTHR21683:SF2">
    <property type="entry name" value="COILED-COIL DOMAIN-CONTAINING PROTEIN 42 LIKE-2-LIKE"/>
    <property type="match status" value="1"/>
</dbReference>
<dbReference type="EMBL" id="HBDZ01000046">
    <property type="protein sequence ID" value="CAD8227402.1"/>
    <property type="molecule type" value="Transcribed_RNA"/>
</dbReference>
<dbReference type="AlphaFoldDB" id="A0A7R9T7C4"/>
<feature type="coiled-coil region" evidence="2">
    <location>
        <begin position="105"/>
        <end position="132"/>
    </location>
</feature>
<feature type="domain" description="DUF4200" evidence="3">
    <location>
        <begin position="31"/>
        <end position="147"/>
    </location>
</feature>
<proteinExistence type="predicted"/>
<evidence type="ECO:0000259" key="3">
    <source>
        <dbReference type="Pfam" id="PF13863"/>
    </source>
</evidence>
<evidence type="ECO:0000256" key="2">
    <source>
        <dbReference type="SAM" id="Coils"/>
    </source>
</evidence>
<accession>A0A7R9T7C4</accession>
<dbReference type="PANTHER" id="PTHR21683">
    <property type="entry name" value="COILED-COIL DOMAIN-CONTAINING PROTEIN 42 LIKE-2-LIKE-RELATED"/>
    <property type="match status" value="1"/>
</dbReference>
<organism evidence="4">
    <name type="scientific">Prasinoderma coloniale</name>
    <dbReference type="NCBI Taxonomy" id="156133"/>
    <lineage>
        <taxon>Eukaryota</taxon>
        <taxon>Viridiplantae</taxon>
        <taxon>Prasinodermophyta</taxon>
        <taxon>Prasinodermophyceae</taxon>
        <taxon>Prasinodermales</taxon>
        <taxon>Prasinodermaceae</taxon>
        <taxon>Prasinoderma</taxon>
    </lineage>
</organism>
<name>A0A7R9T7C4_9VIRI</name>
<keyword evidence="1 2" id="KW-0175">Coiled coil</keyword>
<evidence type="ECO:0000256" key="1">
    <source>
        <dbReference type="ARBA" id="ARBA00023054"/>
    </source>
</evidence>
<evidence type="ECO:0000313" key="4">
    <source>
        <dbReference type="EMBL" id="CAD8227402.1"/>
    </source>
</evidence>
<gene>
    <name evidence="4" type="ORF">PCOL08062_LOCUS43</name>
</gene>
<reference evidence="4" key="1">
    <citation type="submission" date="2021-01" db="EMBL/GenBank/DDBJ databases">
        <authorList>
            <person name="Corre E."/>
            <person name="Pelletier E."/>
            <person name="Niang G."/>
            <person name="Scheremetjew M."/>
            <person name="Finn R."/>
            <person name="Kale V."/>
            <person name="Holt S."/>
            <person name="Cochrane G."/>
            <person name="Meng A."/>
            <person name="Brown T."/>
            <person name="Cohen L."/>
        </authorList>
    </citation>
    <scope>NUCLEOTIDE SEQUENCE</scope>
    <source>
        <strain evidence="4">CCMP1413</strain>
    </source>
</reference>
<dbReference type="InterPro" id="IPR051147">
    <property type="entry name" value="CFAP_domain-containing"/>
</dbReference>
<dbReference type="GO" id="GO:0005856">
    <property type="term" value="C:cytoskeleton"/>
    <property type="evidence" value="ECO:0007669"/>
    <property type="project" value="UniProtKB-ARBA"/>
</dbReference>
<protein>
    <recommendedName>
        <fullName evidence="3">DUF4200 domain-containing protein</fullName>
    </recommendedName>
</protein>
<dbReference type="Pfam" id="PF13863">
    <property type="entry name" value="DUF4200"/>
    <property type="match status" value="1"/>
</dbReference>
<dbReference type="InterPro" id="IPR025252">
    <property type="entry name" value="DUF4200"/>
</dbReference>